<keyword evidence="2" id="KW-1185">Reference proteome</keyword>
<proteinExistence type="predicted"/>
<evidence type="ECO:0000313" key="1">
    <source>
        <dbReference type="EMBL" id="CAG8762736.1"/>
    </source>
</evidence>
<dbReference type="Proteomes" id="UP000789920">
    <property type="component" value="Unassembled WGS sequence"/>
</dbReference>
<reference evidence="1" key="1">
    <citation type="submission" date="2021-06" db="EMBL/GenBank/DDBJ databases">
        <authorList>
            <person name="Kallberg Y."/>
            <person name="Tangrot J."/>
            <person name="Rosling A."/>
        </authorList>
    </citation>
    <scope>NUCLEOTIDE SEQUENCE</scope>
    <source>
        <strain evidence="1">MA461A</strain>
    </source>
</reference>
<feature type="non-terminal residue" evidence="1">
    <location>
        <position position="1"/>
    </location>
</feature>
<organism evidence="1 2">
    <name type="scientific">Racocetra persica</name>
    <dbReference type="NCBI Taxonomy" id="160502"/>
    <lineage>
        <taxon>Eukaryota</taxon>
        <taxon>Fungi</taxon>
        <taxon>Fungi incertae sedis</taxon>
        <taxon>Mucoromycota</taxon>
        <taxon>Glomeromycotina</taxon>
        <taxon>Glomeromycetes</taxon>
        <taxon>Diversisporales</taxon>
        <taxon>Gigasporaceae</taxon>
        <taxon>Racocetra</taxon>
    </lineage>
</organism>
<dbReference type="EMBL" id="CAJVQC010037036">
    <property type="protein sequence ID" value="CAG8762736.1"/>
    <property type="molecule type" value="Genomic_DNA"/>
</dbReference>
<accession>A0ACA9QUH4</accession>
<protein>
    <submittedName>
        <fullName evidence="1">17339_t:CDS:1</fullName>
    </submittedName>
</protein>
<comment type="caution">
    <text evidence="1">The sequence shown here is derived from an EMBL/GenBank/DDBJ whole genome shotgun (WGS) entry which is preliminary data.</text>
</comment>
<name>A0ACA9QUH4_9GLOM</name>
<gene>
    <name evidence="1" type="ORF">RPERSI_LOCUS15424</name>
</gene>
<sequence length="165" mass="18372">IKDRVTSWLKNSLNTPRRMCASFTRARWTLILDISDAEGLCADRIQFNICEASATMTAKSLCTCIPLTSNSKMKNEYCSFVANDITAYAKSDLADPLPLLPGILYWNSHMGSKLLTLSVNASDKIFAQNWDLKWFSEGRPPRQTGEVINSNTEVNADRAVDTSIS</sequence>
<evidence type="ECO:0000313" key="2">
    <source>
        <dbReference type="Proteomes" id="UP000789920"/>
    </source>
</evidence>